<feature type="domain" description="BPL/LPL catalytic" evidence="1">
    <location>
        <begin position="13"/>
        <end position="196"/>
    </location>
</feature>
<proteinExistence type="predicted"/>
<evidence type="ECO:0000313" key="3">
    <source>
        <dbReference type="Proteomes" id="UP001607157"/>
    </source>
</evidence>
<comment type="caution">
    <text evidence="2">The sequence shown here is derived from an EMBL/GenBank/DDBJ whole genome shotgun (WGS) entry which is preliminary data.</text>
</comment>
<dbReference type="InterPro" id="IPR045864">
    <property type="entry name" value="aa-tRNA-synth_II/BPL/LPL"/>
</dbReference>
<dbReference type="GO" id="GO:0016874">
    <property type="term" value="F:ligase activity"/>
    <property type="evidence" value="ECO:0007669"/>
    <property type="project" value="UniProtKB-KW"/>
</dbReference>
<sequence length="237" mass="24951">MLDQNAAPRALVLPPPYTAHWLAGGDAFAEAQRLAPEHGAGLLVWHLSTGEGRAGRLDFAVVLEPETPLVEARRAFLIGMVALSEAISAHCPPERAVTFGWPGQVLFDGGKLGGMRFASAPVLGEADVPDWMVLGAELIADRNHLAMPGSMPGSVSLEEEGFADPAAIVESFAAYLMLNFDRWTHDGFASVAARYAAAIGPEAAIDESGALVREGSTAPLAEAVTETPWRDAEGPTL</sequence>
<dbReference type="SUPFAM" id="SSF55681">
    <property type="entry name" value="Class II aaRS and biotin synthetases"/>
    <property type="match status" value="1"/>
</dbReference>
<evidence type="ECO:0000259" key="1">
    <source>
        <dbReference type="Pfam" id="PF16917"/>
    </source>
</evidence>
<keyword evidence="3" id="KW-1185">Reference proteome</keyword>
<evidence type="ECO:0000313" key="2">
    <source>
        <dbReference type="EMBL" id="MFH0254244.1"/>
    </source>
</evidence>
<protein>
    <submittedName>
        <fullName evidence="2">Biotin/lipoate--protein ligase family protein</fullName>
    </submittedName>
</protein>
<dbReference type="EMBL" id="JBIHMM010000002">
    <property type="protein sequence ID" value="MFH0254244.1"/>
    <property type="molecule type" value="Genomic_DNA"/>
</dbReference>
<gene>
    <name evidence="2" type="ORF">ACGRVM_10085</name>
</gene>
<dbReference type="Proteomes" id="UP001607157">
    <property type="component" value="Unassembled WGS sequence"/>
</dbReference>
<dbReference type="RefSeq" id="WP_377170275.1">
    <property type="nucleotide sequence ID" value="NZ_JBHTJC010000002.1"/>
</dbReference>
<organism evidence="2 3">
    <name type="scientific">Roseovarius aquimarinus</name>
    <dbReference type="NCBI Taxonomy" id="1229156"/>
    <lineage>
        <taxon>Bacteria</taxon>
        <taxon>Pseudomonadati</taxon>
        <taxon>Pseudomonadota</taxon>
        <taxon>Alphaproteobacteria</taxon>
        <taxon>Rhodobacterales</taxon>
        <taxon>Roseobacteraceae</taxon>
        <taxon>Roseovarius</taxon>
    </lineage>
</organism>
<dbReference type="Gene3D" id="3.30.930.10">
    <property type="entry name" value="Bira Bifunctional Protein, Domain 2"/>
    <property type="match status" value="1"/>
</dbReference>
<keyword evidence="2" id="KW-0436">Ligase</keyword>
<dbReference type="InterPro" id="IPR004143">
    <property type="entry name" value="BPL_LPL_catalytic"/>
</dbReference>
<name>A0ABW7I7S1_9RHOB</name>
<reference evidence="2 3" key="1">
    <citation type="submission" date="2024-10" db="EMBL/GenBank/DDBJ databases">
        <authorList>
            <person name="Yang X.-N."/>
        </authorList>
    </citation>
    <scope>NUCLEOTIDE SEQUENCE [LARGE SCALE GENOMIC DNA]</scope>
    <source>
        <strain evidence="2 3">CAU 1059</strain>
    </source>
</reference>
<dbReference type="Pfam" id="PF16917">
    <property type="entry name" value="BPL_LplA_LipB_2"/>
    <property type="match status" value="1"/>
</dbReference>
<accession>A0ABW7I7S1</accession>